<proteinExistence type="predicted"/>
<dbReference type="EMBL" id="LAZR01050864">
    <property type="protein sequence ID" value="KKK86396.1"/>
    <property type="molecule type" value="Genomic_DNA"/>
</dbReference>
<evidence type="ECO:0000313" key="1">
    <source>
        <dbReference type="EMBL" id="KKK86396.1"/>
    </source>
</evidence>
<sequence>MTEGQYKGLNNFGWNERDIKGRLLRDQIDQISYRFIKRLDLAITDAKRYHGQREGQFIVYDFTLDKHNPDGYHPRGRAVDGAFRGLGFLESYIIIDRWRFGGFGIYPHTQPDRIIHVDNRGSFRASRWVRTKTEYKYDPIFFYEQILFHRLLSD</sequence>
<gene>
    <name evidence="1" type="ORF">LCGC14_2763630</name>
</gene>
<dbReference type="InterPro" id="IPR009045">
    <property type="entry name" value="Zn_M74/Hedgehog-like"/>
</dbReference>
<dbReference type="AlphaFoldDB" id="A0A0F9BPW2"/>
<accession>A0A0F9BPW2</accession>
<reference evidence="1" key="1">
    <citation type="journal article" date="2015" name="Nature">
        <title>Complex archaea that bridge the gap between prokaryotes and eukaryotes.</title>
        <authorList>
            <person name="Spang A."/>
            <person name="Saw J.H."/>
            <person name="Jorgensen S.L."/>
            <person name="Zaremba-Niedzwiedzka K."/>
            <person name="Martijn J."/>
            <person name="Lind A.E."/>
            <person name="van Eijk R."/>
            <person name="Schleper C."/>
            <person name="Guy L."/>
            <person name="Ettema T.J."/>
        </authorList>
    </citation>
    <scope>NUCLEOTIDE SEQUENCE</scope>
</reference>
<dbReference type="SUPFAM" id="SSF55166">
    <property type="entry name" value="Hedgehog/DD-peptidase"/>
    <property type="match status" value="1"/>
</dbReference>
<organism evidence="1">
    <name type="scientific">marine sediment metagenome</name>
    <dbReference type="NCBI Taxonomy" id="412755"/>
    <lineage>
        <taxon>unclassified sequences</taxon>
        <taxon>metagenomes</taxon>
        <taxon>ecological metagenomes</taxon>
    </lineage>
</organism>
<name>A0A0F9BPW2_9ZZZZ</name>
<comment type="caution">
    <text evidence="1">The sequence shown here is derived from an EMBL/GenBank/DDBJ whole genome shotgun (WGS) entry which is preliminary data.</text>
</comment>
<protein>
    <submittedName>
        <fullName evidence="1">Uncharacterized protein</fullName>
    </submittedName>
</protein>